<keyword evidence="1" id="KW-0547">Nucleotide-binding</keyword>
<sequence length="93" mass="10464">DSYQGQENKIIILSLVRDNPNKLQGFLRDAPRINVAISRAQERLLILGARRMWSKTNNDSALGNVHEFISKQVAVDEPNYQILCGQSLLGDNN</sequence>
<evidence type="ECO:0000256" key="1">
    <source>
        <dbReference type="ARBA" id="ARBA00022741"/>
    </source>
</evidence>
<dbReference type="InterPro" id="IPR041679">
    <property type="entry name" value="DNA2/NAM7-like_C"/>
</dbReference>
<proteinExistence type="predicted"/>
<dbReference type="Pfam" id="PF13087">
    <property type="entry name" value="AAA_12"/>
    <property type="match status" value="1"/>
</dbReference>
<dbReference type="GO" id="GO:0005524">
    <property type="term" value="F:ATP binding"/>
    <property type="evidence" value="ECO:0007669"/>
    <property type="project" value="UniProtKB-KW"/>
</dbReference>
<keyword evidence="4" id="KW-0067">ATP-binding</keyword>
<evidence type="ECO:0000256" key="3">
    <source>
        <dbReference type="ARBA" id="ARBA00022806"/>
    </source>
</evidence>
<gene>
    <name evidence="6" type="ORF">CFL54_20555</name>
</gene>
<evidence type="ECO:0000256" key="2">
    <source>
        <dbReference type="ARBA" id="ARBA00022801"/>
    </source>
</evidence>
<evidence type="ECO:0000313" key="6">
    <source>
        <dbReference type="EMBL" id="EDI6915514.1"/>
    </source>
</evidence>
<feature type="domain" description="DNA2/NAM7 helicase-like C-terminal" evidence="5">
    <location>
        <begin position="1"/>
        <end position="50"/>
    </location>
</feature>
<dbReference type="Gene3D" id="3.40.50.300">
    <property type="entry name" value="P-loop containing nucleotide triphosphate hydrolases"/>
    <property type="match status" value="1"/>
</dbReference>
<evidence type="ECO:0000259" key="5">
    <source>
        <dbReference type="Pfam" id="PF13087"/>
    </source>
</evidence>
<dbReference type="InterPro" id="IPR027417">
    <property type="entry name" value="P-loop_NTPase"/>
</dbReference>
<dbReference type="InterPro" id="IPR050534">
    <property type="entry name" value="Coronavir_polyprotein_1ab"/>
</dbReference>
<dbReference type="SUPFAM" id="SSF52540">
    <property type="entry name" value="P-loop containing nucleoside triphosphate hydrolases"/>
    <property type="match status" value="1"/>
</dbReference>
<dbReference type="PANTHER" id="PTHR43788:SF8">
    <property type="entry name" value="DNA-BINDING PROTEIN SMUBP-2"/>
    <property type="match status" value="1"/>
</dbReference>
<dbReference type="EMBL" id="AAMLTI010000034">
    <property type="protein sequence ID" value="EDI6915514.1"/>
    <property type="molecule type" value="Genomic_DNA"/>
</dbReference>
<accession>A0A638X2D0</accession>
<organism evidence="6">
    <name type="scientific">Salmonella enterica subsp. enterica serovar Kentucky</name>
    <dbReference type="NCBI Taxonomy" id="192955"/>
    <lineage>
        <taxon>Bacteria</taxon>
        <taxon>Pseudomonadati</taxon>
        <taxon>Pseudomonadota</taxon>
        <taxon>Gammaproteobacteria</taxon>
        <taxon>Enterobacterales</taxon>
        <taxon>Enterobacteriaceae</taxon>
        <taxon>Salmonella</taxon>
    </lineage>
</organism>
<protein>
    <recommendedName>
        <fullName evidence="5">DNA2/NAM7 helicase-like C-terminal domain-containing protein</fullName>
    </recommendedName>
</protein>
<reference evidence="6" key="1">
    <citation type="submission" date="2018-07" db="EMBL/GenBank/DDBJ databases">
        <authorList>
            <consortium name="GenomeTrakr network: Whole genome sequencing for foodborne pathogen traceback"/>
        </authorList>
    </citation>
    <scope>NUCLEOTIDE SEQUENCE</scope>
    <source>
        <strain evidence="6">FSIS1702286</strain>
    </source>
</reference>
<name>A0A638X2D0_SALET</name>
<dbReference type="GO" id="GO:0016787">
    <property type="term" value="F:hydrolase activity"/>
    <property type="evidence" value="ECO:0007669"/>
    <property type="project" value="UniProtKB-KW"/>
</dbReference>
<evidence type="ECO:0000256" key="4">
    <source>
        <dbReference type="ARBA" id="ARBA00022840"/>
    </source>
</evidence>
<keyword evidence="2" id="KW-0378">Hydrolase</keyword>
<feature type="non-terminal residue" evidence="6">
    <location>
        <position position="1"/>
    </location>
</feature>
<comment type="caution">
    <text evidence="6">The sequence shown here is derived from an EMBL/GenBank/DDBJ whole genome shotgun (WGS) entry which is preliminary data.</text>
</comment>
<keyword evidence="3" id="KW-0347">Helicase</keyword>
<dbReference type="GO" id="GO:0043139">
    <property type="term" value="F:5'-3' DNA helicase activity"/>
    <property type="evidence" value="ECO:0007669"/>
    <property type="project" value="TreeGrafter"/>
</dbReference>
<dbReference type="AlphaFoldDB" id="A0A638X2D0"/>
<dbReference type="PANTHER" id="PTHR43788">
    <property type="entry name" value="DNA2/NAM7 HELICASE FAMILY MEMBER"/>
    <property type="match status" value="1"/>
</dbReference>